<dbReference type="InterPro" id="IPR005632">
    <property type="entry name" value="Chaperone_Skp"/>
</dbReference>
<dbReference type="PANTHER" id="PTHR35089">
    <property type="entry name" value="CHAPERONE PROTEIN SKP"/>
    <property type="match status" value="1"/>
</dbReference>
<dbReference type="GO" id="GO:0050821">
    <property type="term" value="P:protein stabilization"/>
    <property type="evidence" value="ECO:0007669"/>
    <property type="project" value="TreeGrafter"/>
</dbReference>
<comment type="similarity">
    <text evidence="2">Belongs to the skp family.</text>
</comment>
<dbReference type="PIRSF" id="PIRSF002094">
    <property type="entry name" value="OMP26_Skp"/>
    <property type="match status" value="1"/>
</dbReference>
<sequence length="173" mass="19531">MKKLFKTTVAALAVSSAMFAGAASAQQKIGVVDMMQVFQQLPQREQISQQLQTEFQDRFEEMRQLEQKIQELRQKQERDASVMSADEKTQLNRELEQLVAEAQLKSKALQEDTRRRQSEERDELLGKVQNAINSVAEAGDYDLVLQSNAVAFMKSDNDLSAKVVEEMSSNSGN</sequence>
<evidence type="ECO:0000256" key="1">
    <source>
        <dbReference type="ARBA" id="ARBA00022729"/>
    </source>
</evidence>
<keyword evidence="3" id="KW-0175">Coiled coil</keyword>
<dbReference type="RefSeq" id="WP_110572561.1">
    <property type="nucleotide sequence ID" value="NZ_PIPV01000001.1"/>
</dbReference>
<dbReference type="PANTHER" id="PTHR35089:SF1">
    <property type="entry name" value="CHAPERONE PROTEIN SKP"/>
    <property type="match status" value="1"/>
</dbReference>
<dbReference type="SMART" id="SM00935">
    <property type="entry name" value="OmpH"/>
    <property type="match status" value="1"/>
</dbReference>
<dbReference type="GO" id="GO:0051082">
    <property type="term" value="F:unfolded protein binding"/>
    <property type="evidence" value="ECO:0007669"/>
    <property type="project" value="InterPro"/>
</dbReference>
<dbReference type="Gene3D" id="3.30.910.20">
    <property type="entry name" value="Skp domain"/>
    <property type="match status" value="1"/>
</dbReference>
<proteinExistence type="inferred from homology"/>
<dbReference type="EMBL" id="PIPV01000001">
    <property type="protein sequence ID" value="RUO58344.1"/>
    <property type="molecule type" value="Genomic_DNA"/>
</dbReference>
<evidence type="ECO:0000256" key="2">
    <source>
        <dbReference type="PIRNR" id="PIRNR002094"/>
    </source>
</evidence>
<accession>A0A432YBK4</accession>
<keyword evidence="1 4" id="KW-0732">Signal</keyword>
<gene>
    <name evidence="5" type="ORF">CWE25_01765</name>
</gene>
<dbReference type="Pfam" id="PF03938">
    <property type="entry name" value="OmpH"/>
    <property type="match status" value="1"/>
</dbReference>
<evidence type="ECO:0000256" key="3">
    <source>
        <dbReference type="SAM" id="Coils"/>
    </source>
</evidence>
<protein>
    <submittedName>
        <fullName evidence="5">Molecular chaperone</fullName>
    </submittedName>
</protein>
<name>A0A432YBK4_9GAMM</name>
<dbReference type="Proteomes" id="UP000287330">
    <property type="component" value="Unassembled WGS sequence"/>
</dbReference>
<dbReference type="OrthoDB" id="5624238at2"/>
<dbReference type="GO" id="GO:0005829">
    <property type="term" value="C:cytosol"/>
    <property type="evidence" value="ECO:0007669"/>
    <property type="project" value="TreeGrafter"/>
</dbReference>
<evidence type="ECO:0000256" key="4">
    <source>
        <dbReference type="SAM" id="SignalP"/>
    </source>
</evidence>
<dbReference type="InterPro" id="IPR024930">
    <property type="entry name" value="Skp_dom_sf"/>
</dbReference>
<dbReference type="AlphaFoldDB" id="A0A432YBK4"/>
<feature type="signal peptide" evidence="4">
    <location>
        <begin position="1"/>
        <end position="22"/>
    </location>
</feature>
<evidence type="ECO:0000313" key="5">
    <source>
        <dbReference type="EMBL" id="RUO58344.1"/>
    </source>
</evidence>
<comment type="caution">
    <text evidence="5">The sequence shown here is derived from an EMBL/GenBank/DDBJ whole genome shotgun (WGS) entry which is preliminary data.</text>
</comment>
<feature type="chain" id="PRO_5019231146" evidence="4">
    <location>
        <begin position="23"/>
        <end position="173"/>
    </location>
</feature>
<reference evidence="6" key="1">
    <citation type="journal article" date="2018" name="Front. Microbiol.">
        <title>Genome-Based Analysis Reveals the Taxonomy and Diversity of the Family Idiomarinaceae.</title>
        <authorList>
            <person name="Liu Y."/>
            <person name="Lai Q."/>
            <person name="Shao Z."/>
        </authorList>
    </citation>
    <scope>NUCLEOTIDE SEQUENCE [LARGE SCALE GENOMIC DNA]</scope>
    <source>
        <strain evidence="6">F23</strain>
    </source>
</reference>
<organism evidence="5 6">
    <name type="scientific">Idiomarina fontislapidosi</name>
    <dbReference type="NCBI Taxonomy" id="263723"/>
    <lineage>
        <taxon>Bacteria</taxon>
        <taxon>Pseudomonadati</taxon>
        <taxon>Pseudomonadota</taxon>
        <taxon>Gammaproteobacteria</taxon>
        <taxon>Alteromonadales</taxon>
        <taxon>Idiomarinaceae</taxon>
        <taxon>Idiomarina</taxon>
    </lineage>
</organism>
<feature type="coiled-coil region" evidence="3">
    <location>
        <begin position="48"/>
        <end position="112"/>
    </location>
</feature>
<keyword evidence="6" id="KW-1185">Reference proteome</keyword>
<evidence type="ECO:0000313" key="6">
    <source>
        <dbReference type="Proteomes" id="UP000287330"/>
    </source>
</evidence>
<dbReference type="SUPFAM" id="SSF111384">
    <property type="entry name" value="OmpH-like"/>
    <property type="match status" value="1"/>
</dbReference>